<keyword evidence="5 8" id="KW-0175">Coiled coil</keyword>
<keyword evidence="6" id="KW-0206">Cytoskeleton</keyword>
<feature type="coiled-coil region" evidence="8">
    <location>
        <begin position="885"/>
        <end position="1011"/>
    </location>
</feature>
<dbReference type="PANTHER" id="PTHR47969">
    <property type="entry name" value="CHROMOSOME-ASSOCIATED KINESIN KIF4A-RELATED"/>
    <property type="match status" value="1"/>
</dbReference>
<dbReference type="GO" id="GO:0007018">
    <property type="term" value="P:microtubule-based movement"/>
    <property type="evidence" value="ECO:0007669"/>
    <property type="project" value="InterPro"/>
</dbReference>
<dbReference type="InterPro" id="IPR001752">
    <property type="entry name" value="Kinesin_motor_dom"/>
</dbReference>
<dbReference type="EMBL" id="QKKF02000377">
    <property type="protein sequence ID" value="RZF49139.1"/>
    <property type="molecule type" value="Genomic_DNA"/>
</dbReference>
<evidence type="ECO:0000256" key="3">
    <source>
        <dbReference type="ARBA" id="ARBA00022741"/>
    </source>
</evidence>
<feature type="domain" description="Kinesin motor" evidence="10">
    <location>
        <begin position="18"/>
        <end position="432"/>
    </location>
</feature>
<dbReference type="SMART" id="SM00129">
    <property type="entry name" value="KISc"/>
    <property type="match status" value="1"/>
</dbReference>
<dbReference type="GO" id="GO:0005524">
    <property type="term" value="F:ATP binding"/>
    <property type="evidence" value="ECO:0007669"/>
    <property type="project" value="UniProtKB-UniRule"/>
</dbReference>
<sequence>MSCRKVVYEDSDGGKLETIDVYLRIKPSKCEDQTKLWKISDDKYVTITCPASSRALKRKLGKHEENRFMFTHIFGPEVQQQQLFEKCIETPLVDFIGGHNSLVFSYGTSNCGKTYTIQGTRNNPGIIPRVLHLVFNTLNEHLAPADNLKYMPYMNGVIDICDQSRRQLDELKRTLTELPADEIDMMGTEATLYVPEIERAFNQMENQLDNEMRQVDATPSSNKNYSLWISFIEIYNEALYDLLRPLHPQRKQLKLAEDSTKTYYVKDLSYVNVANAAEAYKVLMFGKKNLQTASTCQNKKSSRSHCIFTLCLVQTSDDAAAEDQVVVSRLSICDLAGVERQKNTHNMGDRLKESQHINCSLHVLRRCFDRMRDNQSRAEKLVVPYRESKLTKLFQKSLSGEGKVIMLVNVNPESNFDELLTVMKASAIARKVIISDTGMSTPSIRKRPRSMLFTASLAEHNRTQSLIDNCDILEEENEPTFLSAATDDDETPMKKSKIMHPSTSSAKAHPTMNDAKNASEILLRKEVQTLRATLDCLKEQNEKMSAEVAELKAYKMKEMEEAKHNQEVKKLLEDMEAMKKSMQKKIDDKVSVLREAFTEIQYYEKDITELSKRNEKLEQELVVKETRLDELSKQMSVNDTVLAAKTDKNEELEAMVDGLQEDVEQLLQMVETKDTELKEAHDSMRADKLEFDKKCAAFEKLSTELDALKTLYNDKLKENVQLKGDLKKAQEREAKMEQDYKHKVDQVESLKKEVATYNERCEGLTEEIDLLEKKVLHNENLYKITIGSKDREIKDLSSLLEGKKSTNEELKSGLEELQRRYAALMKKLDEELRAKDEQIAEMKRNLDVCLLEKDLLEKECEHSRVYTREVEMKKATQFWTNVEDMEELKREKKALETSFEELAKSLEEENSLLLSQIDNEKAKTGEVQVSLVNMRRRNARLKRLLDRTREETNARELYLERQLEKKREELREEKDKVESFKTANEELKMGLIKCEEKFIEYEKKIETLLENNEKSSSTTSSLTYYKNEIKHLKYELSKCEEKYLKVQKTLDNTIDKFQQSEKLFKKNLEEKEQEISSLKQYHVGEMETLKREIKKLKKIFEDDKVIIEAHSSKEKNDESLKKHLAEYQKEIVQFSKDTDKFEEKVLLIESLKQSIDKKEAELKEATECLSKHLQENNNLKNEIAQLKVKFDQYVDVMEDDITKDSKIKELTELVNQYRNEIYDLESQRSLKSNT</sequence>
<evidence type="ECO:0000256" key="2">
    <source>
        <dbReference type="ARBA" id="ARBA00022490"/>
    </source>
</evidence>
<comment type="subcellular location">
    <subcellularLocation>
        <location evidence="1">Cytoplasm</location>
        <location evidence="1">Cytoskeleton</location>
    </subcellularLocation>
</comment>
<keyword evidence="2" id="KW-0963">Cytoplasm</keyword>
<dbReference type="InterPro" id="IPR027417">
    <property type="entry name" value="P-loop_NTPase"/>
</dbReference>
<protein>
    <recommendedName>
        <fullName evidence="10">Kinesin motor domain-containing protein</fullName>
    </recommendedName>
</protein>
<dbReference type="GO" id="GO:0003777">
    <property type="term" value="F:microtubule motor activity"/>
    <property type="evidence" value="ECO:0007669"/>
    <property type="project" value="InterPro"/>
</dbReference>
<name>A0A482XV43_LAOST</name>
<dbReference type="AlphaFoldDB" id="A0A482XV43"/>
<evidence type="ECO:0000256" key="8">
    <source>
        <dbReference type="SAM" id="Coils"/>
    </source>
</evidence>
<dbReference type="InterPro" id="IPR036961">
    <property type="entry name" value="Kinesin_motor_dom_sf"/>
</dbReference>
<feature type="region of interest" description="Disordered" evidence="9">
    <location>
        <begin position="484"/>
        <end position="511"/>
    </location>
</feature>
<feature type="binding site" evidence="7">
    <location>
        <begin position="107"/>
        <end position="114"/>
    </location>
    <ligand>
        <name>ATP</name>
        <dbReference type="ChEBI" id="CHEBI:30616"/>
    </ligand>
</feature>
<dbReference type="Gene3D" id="3.40.850.10">
    <property type="entry name" value="Kinesin motor domain"/>
    <property type="match status" value="1"/>
</dbReference>
<dbReference type="SUPFAM" id="SSF52540">
    <property type="entry name" value="P-loop containing nucleoside triphosphate hydrolases"/>
    <property type="match status" value="1"/>
</dbReference>
<keyword evidence="7" id="KW-0505">Motor protein</keyword>
<evidence type="ECO:0000313" key="11">
    <source>
        <dbReference type="EMBL" id="RZF49139.1"/>
    </source>
</evidence>
<dbReference type="STRING" id="195883.A0A482XV43"/>
<dbReference type="SMR" id="A0A482XV43"/>
<feature type="coiled-coil region" evidence="8">
    <location>
        <begin position="1124"/>
        <end position="1227"/>
    </location>
</feature>
<proteinExistence type="inferred from homology"/>
<dbReference type="Gene3D" id="1.10.287.1490">
    <property type="match status" value="1"/>
</dbReference>
<reference evidence="11 12" key="1">
    <citation type="journal article" date="2017" name="Gigascience">
        <title>Genome sequence of the small brown planthopper, Laodelphax striatellus.</title>
        <authorList>
            <person name="Zhu J."/>
            <person name="Jiang F."/>
            <person name="Wang X."/>
            <person name="Yang P."/>
            <person name="Bao Y."/>
            <person name="Zhao W."/>
            <person name="Wang W."/>
            <person name="Lu H."/>
            <person name="Wang Q."/>
            <person name="Cui N."/>
            <person name="Li J."/>
            <person name="Chen X."/>
            <person name="Luo L."/>
            <person name="Yu J."/>
            <person name="Kang L."/>
            <person name="Cui F."/>
        </authorList>
    </citation>
    <scope>NUCLEOTIDE SEQUENCE [LARGE SCALE GENOMIC DNA]</scope>
    <source>
        <strain evidence="11">Lst14</strain>
    </source>
</reference>
<dbReference type="GO" id="GO:0005875">
    <property type="term" value="C:microtubule associated complex"/>
    <property type="evidence" value="ECO:0007669"/>
    <property type="project" value="TreeGrafter"/>
</dbReference>
<evidence type="ECO:0000313" key="12">
    <source>
        <dbReference type="Proteomes" id="UP000291343"/>
    </source>
</evidence>
<evidence type="ECO:0000259" key="10">
    <source>
        <dbReference type="PROSITE" id="PS50067"/>
    </source>
</evidence>
<dbReference type="InterPro" id="IPR027640">
    <property type="entry name" value="Kinesin-like_fam"/>
</dbReference>
<dbReference type="PROSITE" id="PS50067">
    <property type="entry name" value="KINESIN_MOTOR_2"/>
    <property type="match status" value="1"/>
</dbReference>
<evidence type="ECO:0000256" key="5">
    <source>
        <dbReference type="ARBA" id="ARBA00023054"/>
    </source>
</evidence>
<keyword evidence="3 7" id="KW-0547">Nucleotide-binding</keyword>
<organism evidence="11 12">
    <name type="scientific">Laodelphax striatellus</name>
    <name type="common">Small brown planthopper</name>
    <name type="synonym">Delphax striatella</name>
    <dbReference type="NCBI Taxonomy" id="195883"/>
    <lineage>
        <taxon>Eukaryota</taxon>
        <taxon>Metazoa</taxon>
        <taxon>Ecdysozoa</taxon>
        <taxon>Arthropoda</taxon>
        <taxon>Hexapoda</taxon>
        <taxon>Insecta</taxon>
        <taxon>Pterygota</taxon>
        <taxon>Neoptera</taxon>
        <taxon>Paraneoptera</taxon>
        <taxon>Hemiptera</taxon>
        <taxon>Auchenorrhyncha</taxon>
        <taxon>Fulgoroidea</taxon>
        <taxon>Delphacidae</taxon>
        <taxon>Criomorphinae</taxon>
        <taxon>Laodelphax</taxon>
    </lineage>
</organism>
<evidence type="ECO:0000256" key="9">
    <source>
        <dbReference type="SAM" id="MobiDB-lite"/>
    </source>
</evidence>
<accession>A0A482XV43</accession>
<feature type="coiled-coil region" evidence="8">
    <location>
        <begin position="527"/>
        <end position="774"/>
    </location>
</feature>
<dbReference type="OrthoDB" id="123929at2759"/>
<dbReference type="FunCoup" id="A0A482XV43">
    <property type="interactions" value="729"/>
</dbReference>
<evidence type="ECO:0000256" key="7">
    <source>
        <dbReference type="PROSITE-ProRule" id="PRU00283"/>
    </source>
</evidence>
<evidence type="ECO:0000256" key="4">
    <source>
        <dbReference type="ARBA" id="ARBA00022840"/>
    </source>
</evidence>
<dbReference type="Proteomes" id="UP000291343">
    <property type="component" value="Unassembled WGS sequence"/>
</dbReference>
<dbReference type="Pfam" id="PF00225">
    <property type="entry name" value="Kinesin"/>
    <property type="match status" value="1"/>
</dbReference>
<dbReference type="PRINTS" id="PR00380">
    <property type="entry name" value="KINESINHEAVY"/>
</dbReference>
<comment type="caution">
    <text evidence="11">The sequence shown here is derived from an EMBL/GenBank/DDBJ whole genome shotgun (WGS) entry which is preliminary data.</text>
</comment>
<keyword evidence="4 7" id="KW-0067">ATP-binding</keyword>
<dbReference type="GO" id="GO:0008017">
    <property type="term" value="F:microtubule binding"/>
    <property type="evidence" value="ECO:0007669"/>
    <property type="project" value="InterPro"/>
</dbReference>
<dbReference type="GO" id="GO:0007052">
    <property type="term" value="P:mitotic spindle organization"/>
    <property type="evidence" value="ECO:0007669"/>
    <property type="project" value="TreeGrafter"/>
</dbReference>
<evidence type="ECO:0000256" key="6">
    <source>
        <dbReference type="ARBA" id="ARBA00023212"/>
    </source>
</evidence>
<dbReference type="PANTHER" id="PTHR47969:SF15">
    <property type="entry name" value="CHROMOSOME-ASSOCIATED KINESIN KIF4A-RELATED"/>
    <property type="match status" value="1"/>
</dbReference>
<evidence type="ECO:0000256" key="1">
    <source>
        <dbReference type="ARBA" id="ARBA00004245"/>
    </source>
</evidence>
<feature type="coiled-coil region" evidence="8">
    <location>
        <begin position="800"/>
        <end position="859"/>
    </location>
</feature>
<gene>
    <name evidence="11" type="ORF">LSTR_LSTR008425</name>
</gene>
<dbReference type="InParanoid" id="A0A482XV43"/>
<comment type="similarity">
    <text evidence="7">Belongs to the TRAFAC class myosin-kinesin ATPase superfamily. Kinesin family.</text>
</comment>
<dbReference type="GO" id="GO:0051231">
    <property type="term" value="P:spindle elongation"/>
    <property type="evidence" value="ECO:0007669"/>
    <property type="project" value="TreeGrafter"/>
</dbReference>
<keyword evidence="12" id="KW-1185">Reference proteome</keyword>